<evidence type="ECO:0000313" key="12">
    <source>
        <dbReference type="Proteomes" id="UP000027138"/>
    </source>
</evidence>
<protein>
    <recommendedName>
        <fullName evidence="6">RING-type E3 ubiquitin transferase BRCA1</fullName>
    </recommendedName>
</protein>
<dbReference type="InterPro" id="IPR001841">
    <property type="entry name" value="Znf_RING"/>
</dbReference>
<dbReference type="EMBL" id="KK915127">
    <property type="protein sequence ID" value="KDP24355.1"/>
    <property type="molecule type" value="Genomic_DNA"/>
</dbReference>
<dbReference type="AlphaFoldDB" id="A0A067JWH2"/>
<sequence length="544" mass="61204">MDYPIRGMETVVATVSGYHGSERFNLIKLISQAGANYVGAMSRSTTHLICWKFEGRKYDLAKKLKIVIVNHRWVEDCIKEGKRVPEHPYMLQSGKEVGPLLLEVPFIDKAGFSHQNREALSDKSNTFEDSERLLNGLGCGDSSLAGWTDSFLLNENLFPELNKNNINLSKSMPKRTKKPTRQKDRSYGRYCFQDPPLSGLVELEHENSSSKSSMHSVREKGKISGHEESIFDVMDSQLARGKRKISDDIGSTFLAEPPPNGRRLVKKNVRKNNLQIELSDSDQESNPIRLHNKNSEAAASSKYEGYDKNVNIFETGRASDAPLTGVGASSNEAFDDIEDIKDSNQSTTAKDSNPYLEEALIGMDGSESRPAIENFAGKNKEASVEPNSKSEDLSCIICWTEFCSTRGVLPCKHRFCYSCIQNWADQLISSRKNPTCPLCKARFVSITKVEHATTSDQKMYSQTIPCASTTDIFLLNDQERCRFGGESSLPTVCAECFCREPEDLLISCHYCQIQCIHMYCLDPPLLPWTCMHCKDLQRLYHHAR</sequence>
<evidence type="ECO:0000256" key="2">
    <source>
        <dbReference type="ARBA" id="ARBA00022454"/>
    </source>
</evidence>
<comment type="subcellular location">
    <subcellularLocation>
        <location evidence="1">Chromosome</location>
    </subcellularLocation>
</comment>
<evidence type="ECO:0000256" key="6">
    <source>
        <dbReference type="ARBA" id="ARBA00031556"/>
    </source>
</evidence>
<dbReference type="Proteomes" id="UP000027138">
    <property type="component" value="Unassembled WGS sequence"/>
</dbReference>
<dbReference type="GO" id="GO:0008270">
    <property type="term" value="F:zinc ion binding"/>
    <property type="evidence" value="ECO:0007669"/>
    <property type="project" value="UniProtKB-KW"/>
</dbReference>
<keyword evidence="12" id="KW-1185">Reference proteome</keyword>
<keyword evidence="3" id="KW-0479">Metal-binding</keyword>
<dbReference type="SMART" id="SM00292">
    <property type="entry name" value="BRCT"/>
    <property type="match status" value="1"/>
</dbReference>
<evidence type="ECO:0000256" key="8">
    <source>
        <dbReference type="SAM" id="MobiDB-lite"/>
    </source>
</evidence>
<evidence type="ECO:0000259" key="10">
    <source>
        <dbReference type="PROSITE" id="PS50172"/>
    </source>
</evidence>
<evidence type="ECO:0000259" key="9">
    <source>
        <dbReference type="PROSITE" id="PS50089"/>
    </source>
</evidence>
<dbReference type="Gene3D" id="3.30.40.10">
    <property type="entry name" value="Zinc/RING finger domain, C3HC4 (zinc finger)"/>
    <property type="match status" value="1"/>
</dbReference>
<dbReference type="SMART" id="SM00184">
    <property type="entry name" value="RING"/>
    <property type="match status" value="1"/>
</dbReference>
<feature type="region of interest" description="Disordered" evidence="8">
    <location>
        <begin position="204"/>
        <end position="223"/>
    </location>
</feature>
<dbReference type="InterPro" id="IPR017907">
    <property type="entry name" value="Znf_RING_CS"/>
</dbReference>
<evidence type="ECO:0000256" key="3">
    <source>
        <dbReference type="ARBA" id="ARBA00022723"/>
    </source>
</evidence>
<gene>
    <name evidence="11" type="ORF">JCGZ_25651</name>
</gene>
<dbReference type="GO" id="GO:0005694">
    <property type="term" value="C:chromosome"/>
    <property type="evidence" value="ECO:0007669"/>
    <property type="project" value="UniProtKB-SubCell"/>
</dbReference>
<dbReference type="InterPro" id="IPR001357">
    <property type="entry name" value="BRCT_dom"/>
</dbReference>
<dbReference type="InterPro" id="IPR013083">
    <property type="entry name" value="Znf_RING/FYVE/PHD"/>
</dbReference>
<name>A0A067JWH2_JATCU</name>
<keyword evidence="5" id="KW-0862">Zinc</keyword>
<feature type="region of interest" description="Disordered" evidence="8">
    <location>
        <begin position="168"/>
        <end position="189"/>
    </location>
</feature>
<dbReference type="SUPFAM" id="SSF52113">
    <property type="entry name" value="BRCT domain"/>
    <property type="match status" value="1"/>
</dbReference>
<dbReference type="InterPro" id="IPR036420">
    <property type="entry name" value="BRCT_dom_sf"/>
</dbReference>
<feature type="domain" description="RING-type" evidence="9">
    <location>
        <begin position="395"/>
        <end position="440"/>
    </location>
</feature>
<dbReference type="SUPFAM" id="SSF57850">
    <property type="entry name" value="RING/U-box"/>
    <property type="match status" value="1"/>
</dbReference>
<evidence type="ECO:0000313" key="11">
    <source>
        <dbReference type="EMBL" id="KDP24355.1"/>
    </source>
</evidence>
<accession>A0A067JWH2</accession>
<dbReference type="KEGG" id="jcu:105646808"/>
<dbReference type="Pfam" id="PF00097">
    <property type="entry name" value="zf-C3HC4"/>
    <property type="match status" value="1"/>
</dbReference>
<dbReference type="PROSITE" id="PS50089">
    <property type="entry name" value="ZF_RING_2"/>
    <property type="match status" value="1"/>
</dbReference>
<keyword evidence="2" id="KW-0158">Chromosome</keyword>
<organism evidence="11 12">
    <name type="scientific">Jatropha curcas</name>
    <name type="common">Barbados nut</name>
    <dbReference type="NCBI Taxonomy" id="180498"/>
    <lineage>
        <taxon>Eukaryota</taxon>
        <taxon>Viridiplantae</taxon>
        <taxon>Streptophyta</taxon>
        <taxon>Embryophyta</taxon>
        <taxon>Tracheophyta</taxon>
        <taxon>Spermatophyta</taxon>
        <taxon>Magnoliopsida</taxon>
        <taxon>eudicotyledons</taxon>
        <taxon>Gunneridae</taxon>
        <taxon>Pentapetalae</taxon>
        <taxon>rosids</taxon>
        <taxon>fabids</taxon>
        <taxon>Malpighiales</taxon>
        <taxon>Euphorbiaceae</taxon>
        <taxon>Crotonoideae</taxon>
        <taxon>Jatropheae</taxon>
        <taxon>Jatropha</taxon>
    </lineage>
</organism>
<feature type="region of interest" description="Disordered" evidence="8">
    <location>
        <begin position="250"/>
        <end position="269"/>
    </location>
</feature>
<reference evidence="11 12" key="1">
    <citation type="journal article" date="2014" name="PLoS ONE">
        <title>Global Analysis of Gene Expression Profiles in Physic Nut (Jatropha curcas L.) Seedlings Exposed to Salt Stress.</title>
        <authorList>
            <person name="Zhang L."/>
            <person name="Zhang C."/>
            <person name="Wu P."/>
            <person name="Chen Y."/>
            <person name="Li M."/>
            <person name="Jiang H."/>
            <person name="Wu G."/>
        </authorList>
    </citation>
    <scope>NUCLEOTIDE SEQUENCE [LARGE SCALE GENOMIC DNA]</scope>
    <source>
        <strain evidence="12">cv. GZQX0401</strain>
        <tissue evidence="11">Young leaves</tissue>
    </source>
</reference>
<dbReference type="STRING" id="180498.A0A067JWH2"/>
<evidence type="ECO:0000256" key="4">
    <source>
        <dbReference type="ARBA" id="ARBA00022771"/>
    </source>
</evidence>
<keyword evidence="4 7" id="KW-0863">Zinc-finger</keyword>
<dbReference type="PROSITE" id="PS00518">
    <property type="entry name" value="ZF_RING_1"/>
    <property type="match status" value="1"/>
</dbReference>
<dbReference type="Gene3D" id="3.40.50.10190">
    <property type="entry name" value="BRCT domain"/>
    <property type="match status" value="1"/>
</dbReference>
<feature type="domain" description="BRCT" evidence="10">
    <location>
        <begin position="1"/>
        <end position="91"/>
    </location>
</feature>
<evidence type="ECO:0000256" key="1">
    <source>
        <dbReference type="ARBA" id="ARBA00004286"/>
    </source>
</evidence>
<evidence type="ECO:0000256" key="7">
    <source>
        <dbReference type="PROSITE-ProRule" id="PRU00175"/>
    </source>
</evidence>
<dbReference type="PANTHER" id="PTHR47776">
    <property type="entry name" value="F5A8.9 PROTEIN"/>
    <property type="match status" value="1"/>
</dbReference>
<dbReference type="PROSITE" id="PS50172">
    <property type="entry name" value="BRCT"/>
    <property type="match status" value="1"/>
</dbReference>
<dbReference type="PANTHER" id="PTHR47776:SF2">
    <property type="entry name" value="RING-TYPE E3 UBIQUITIN TRANSFERASE BRCA1"/>
    <property type="match status" value="1"/>
</dbReference>
<feature type="region of interest" description="Disordered" evidence="8">
    <location>
        <begin position="275"/>
        <end position="301"/>
    </location>
</feature>
<dbReference type="Pfam" id="PF12738">
    <property type="entry name" value="PTCB-BRCT"/>
    <property type="match status" value="1"/>
</dbReference>
<dbReference type="OrthoDB" id="251770at2759"/>
<evidence type="ECO:0000256" key="5">
    <source>
        <dbReference type="ARBA" id="ARBA00022833"/>
    </source>
</evidence>
<proteinExistence type="predicted"/>
<dbReference type="InterPro" id="IPR018957">
    <property type="entry name" value="Znf_C3HC4_RING-type"/>
</dbReference>